<evidence type="ECO:0000256" key="3">
    <source>
        <dbReference type="ARBA" id="ARBA00023125"/>
    </source>
</evidence>
<proteinExistence type="predicted"/>
<dbReference type="GO" id="GO:0005829">
    <property type="term" value="C:cytosol"/>
    <property type="evidence" value="ECO:0007669"/>
    <property type="project" value="TreeGrafter"/>
</dbReference>
<dbReference type="PANTHER" id="PTHR48111">
    <property type="entry name" value="REGULATOR OF RPOS"/>
    <property type="match status" value="1"/>
</dbReference>
<dbReference type="InterPro" id="IPR011006">
    <property type="entry name" value="CheY-like_superfamily"/>
</dbReference>
<feature type="modified residue" description="4-aspartylphosphate" evidence="6">
    <location>
        <position position="51"/>
    </location>
</feature>
<dbReference type="Pfam" id="PF00486">
    <property type="entry name" value="Trans_reg_C"/>
    <property type="match status" value="1"/>
</dbReference>
<organism evidence="10 11">
    <name type="scientific">Syntrophaceticus schinkii</name>
    <dbReference type="NCBI Taxonomy" id="499207"/>
    <lineage>
        <taxon>Bacteria</taxon>
        <taxon>Bacillati</taxon>
        <taxon>Bacillota</taxon>
        <taxon>Clostridia</taxon>
        <taxon>Thermoanaerobacterales</taxon>
        <taxon>Thermoanaerobacterales Family III. Incertae Sedis</taxon>
        <taxon>Syntrophaceticus</taxon>
    </lineage>
</organism>
<dbReference type="InterPro" id="IPR001789">
    <property type="entry name" value="Sig_transdc_resp-reg_receiver"/>
</dbReference>
<dbReference type="SUPFAM" id="SSF52172">
    <property type="entry name" value="CheY-like"/>
    <property type="match status" value="1"/>
</dbReference>
<keyword evidence="11" id="KW-1185">Reference proteome</keyword>
<keyword evidence="6" id="KW-0597">Phosphoprotein</keyword>
<evidence type="ECO:0000256" key="4">
    <source>
        <dbReference type="ARBA" id="ARBA00023163"/>
    </source>
</evidence>
<dbReference type="InterPro" id="IPR036388">
    <property type="entry name" value="WH-like_DNA-bd_sf"/>
</dbReference>
<feature type="domain" description="OmpR/PhoB-type" evidence="9">
    <location>
        <begin position="125"/>
        <end position="222"/>
    </location>
</feature>
<evidence type="ECO:0000259" key="8">
    <source>
        <dbReference type="PROSITE" id="PS50110"/>
    </source>
</evidence>
<dbReference type="AlphaFoldDB" id="A0A0B7MMR4"/>
<evidence type="ECO:0000256" key="7">
    <source>
        <dbReference type="PROSITE-ProRule" id="PRU01091"/>
    </source>
</evidence>
<evidence type="ECO:0000256" key="2">
    <source>
        <dbReference type="ARBA" id="ARBA00023015"/>
    </source>
</evidence>
<keyword evidence="4" id="KW-0804">Transcription</keyword>
<keyword evidence="2" id="KW-0805">Transcription regulation</keyword>
<protein>
    <recommendedName>
        <fullName evidence="1">Stage 0 sporulation protein A homolog</fullName>
    </recommendedName>
</protein>
<dbReference type="SUPFAM" id="SSF46894">
    <property type="entry name" value="C-terminal effector domain of the bipartite response regulators"/>
    <property type="match status" value="1"/>
</dbReference>
<accession>A0A0B7MMR4</accession>
<dbReference type="CDD" id="cd00383">
    <property type="entry name" value="trans_reg_C"/>
    <property type="match status" value="1"/>
</dbReference>
<dbReference type="Gene3D" id="6.10.250.690">
    <property type="match status" value="1"/>
</dbReference>
<dbReference type="SMART" id="SM00862">
    <property type="entry name" value="Trans_reg_C"/>
    <property type="match status" value="1"/>
</dbReference>
<keyword evidence="3 7" id="KW-0238">DNA-binding</keyword>
<dbReference type="GO" id="GO:0000156">
    <property type="term" value="F:phosphorelay response regulator activity"/>
    <property type="evidence" value="ECO:0007669"/>
    <property type="project" value="TreeGrafter"/>
</dbReference>
<feature type="DNA-binding region" description="OmpR/PhoB-type" evidence="7">
    <location>
        <begin position="125"/>
        <end position="222"/>
    </location>
</feature>
<dbReference type="Gene3D" id="1.10.10.10">
    <property type="entry name" value="Winged helix-like DNA-binding domain superfamily/Winged helix DNA-binding domain"/>
    <property type="match status" value="1"/>
</dbReference>
<dbReference type="InterPro" id="IPR001867">
    <property type="entry name" value="OmpR/PhoB-type_DNA-bd"/>
</dbReference>
<comment type="function">
    <text evidence="5">May play the central regulatory role in sporulation. It may be an element of the effector pathway responsible for the activation of sporulation genes in response to nutritional stress. Spo0A may act in concert with spo0H (a sigma factor) to control the expression of some genes that are critical to the sporulation process.</text>
</comment>
<evidence type="ECO:0000256" key="1">
    <source>
        <dbReference type="ARBA" id="ARBA00018672"/>
    </source>
</evidence>
<reference evidence="11" key="1">
    <citation type="submission" date="2015-01" db="EMBL/GenBank/DDBJ databases">
        <authorList>
            <person name="Manzoor Shahid"/>
            <person name="Zubair Saima"/>
        </authorList>
    </citation>
    <scope>NUCLEOTIDE SEQUENCE [LARGE SCALE GENOMIC DNA]</scope>
    <source>
        <strain evidence="11">Sp3</strain>
    </source>
</reference>
<dbReference type="OrthoDB" id="9803564at2"/>
<feature type="domain" description="Response regulatory" evidence="8">
    <location>
        <begin position="3"/>
        <end position="115"/>
    </location>
</feature>
<dbReference type="EMBL" id="CDRZ01000239">
    <property type="protein sequence ID" value="CEO89231.1"/>
    <property type="molecule type" value="Genomic_DNA"/>
</dbReference>
<sequence length="227" mass="26146">MKKILLVEDEENILFAVKRYLENTGYVVFPAATLSEAKACFQEDLDLVLLDLNLPDGDGFVFLDFVREKCSIPVICLTVRDSDRDVIRGLESGADDYIAKPFKLPVLKARMETVLRRAKKDPKLQSVLQSEGVILDKNLKKAFIDGREDELSRKEFQLLCLFMENPGRTLTRELIIDIVWGLDSDFVYDNTLSVNIRRLRNRLGPYRNKIQTVRGIGYRWNEGEISR</sequence>
<evidence type="ECO:0000256" key="5">
    <source>
        <dbReference type="ARBA" id="ARBA00024867"/>
    </source>
</evidence>
<dbReference type="PANTHER" id="PTHR48111:SF73">
    <property type="entry name" value="ALKALINE PHOSPHATASE SYNTHESIS TRANSCRIPTIONAL REGULATORY PROTEIN PHOP"/>
    <property type="match status" value="1"/>
</dbReference>
<dbReference type="PROSITE" id="PS50110">
    <property type="entry name" value="RESPONSE_REGULATORY"/>
    <property type="match status" value="1"/>
</dbReference>
<dbReference type="InterPro" id="IPR039420">
    <property type="entry name" value="WalR-like"/>
</dbReference>
<evidence type="ECO:0000313" key="11">
    <source>
        <dbReference type="Proteomes" id="UP000046155"/>
    </source>
</evidence>
<dbReference type="GO" id="GO:0032993">
    <property type="term" value="C:protein-DNA complex"/>
    <property type="evidence" value="ECO:0007669"/>
    <property type="project" value="TreeGrafter"/>
</dbReference>
<dbReference type="PROSITE" id="PS51755">
    <property type="entry name" value="OMPR_PHOB"/>
    <property type="match status" value="1"/>
</dbReference>
<gene>
    <name evidence="10" type="ORF">SSCH_420024</name>
</gene>
<evidence type="ECO:0000259" key="9">
    <source>
        <dbReference type="PROSITE" id="PS51755"/>
    </source>
</evidence>
<dbReference type="GO" id="GO:0000976">
    <property type="term" value="F:transcription cis-regulatory region binding"/>
    <property type="evidence" value="ECO:0007669"/>
    <property type="project" value="TreeGrafter"/>
</dbReference>
<dbReference type="Proteomes" id="UP000046155">
    <property type="component" value="Unassembled WGS sequence"/>
</dbReference>
<evidence type="ECO:0000313" key="10">
    <source>
        <dbReference type="EMBL" id="CEO89231.1"/>
    </source>
</evidence>
<evidence type="ECO:0000256" key="6">
    <source>
        <dbReference type="PROSITE-ProRule" id="PRU00169"/>
    </source>
</evidence>
<dbReference type="Gene3D" id="3.40.50.2300">
    <property type="match status" value="1"/>
</dbReference>
<dbReference type="GO" id="GO:0006355">
    <property type="term" value="P:regulation of DNA-templated transcription"/>
    <property type="evidence" value="ECO:0007669"/>
    <property type="project" value="InterPro"/>
</dbReference>
<dbReference type="InterPro" id="IPR016032">
    <property type="entry name" value="Sig_transdc_resp-reg_C-effctor"/>
</dbReference>
<dbReference type="SMART" id="SM00448">
    <property type="entry name" value="REC"/>
    <property type="match status" value="1"/>
</dbReference>
<dbReference type="Pfam" id="PF00072">
    <property type="entry name" value="Response_reg"/>
    <property type="match status" value="1"/>
</dbReference>
<dbReference type="RefSeq" id="WP_044665225.1">
    <property type="nucleotide sequence ID" value="NZ_CDRZ01000239.1"/>
</dbReference>
<name>A0A0B7MMR4_9FIRM</name>